<proteinExistence type="inferred from homology"/>
<evidence type="ECO:0000256" key="6">
    <source>
        <dbReference type="ARBA" id="ARBA00023049"/>
    </source>
</evidence>
<keyword evidence="10" id="KW-1185">Reference proteome</keyword>
<dbReference type="Gene3D" id="1.10.1370.10">
    <property type="entry name" value="Neurolysin, domain 3"/>
    <property type="match status" value="1"/>
</dbReference>
<evidence type="ECO:0000256" key="1">
    <source>
        <dbReference type="ARBA" id="ARBA00006040"/>
    </source>
</evidence>
<dbReference type="Proteomes" id="UP001273209">
    <property type="component" value="Unassembled WGS sequence"/>
</dbReference>
<dbReference type="InterPro" id="IPR045090">
    <property type="entry name" value="Pept_M3A_M3B"/>
</dbReference>
<evidence type="ECO:0000256" key="2">
    <source>
        <dbReference type="ARBA" id="ARBA00022670"/>
    </source>
</evidence>
<evidence type="ECO:0000259" key="8">
    <source>
        <dbReference type="Pfam" id="PF01432"/>
    </source>
</evidence>
<dbReference type="GO" id="GO:0046872">
    <property type="term" value="F:metal ion binding"/>
    <property type="evidence" value="ECO:0007669"/>
    <property type="project" value="UniProtKB-UniRule"/>
</dbReference>
<dbReference type="AlphaFoldDB" id="A0AAE1IHH6"/>
<dbReference type="GeneID" id="87916905"/>
<dbReference type="InterPro" id="IPR024077">
    <property type="entry name" value="Neurolysin/TOP_dom2"/>
</dbReference>
<dbReference type="EMBL" id="JAWRVG010000007">
    <property type="protein sequence ID" value="KAK4081249.1"/>
    <property type="molecule type" value="Genomic_DNA"/>
</dbReference>
<dbReference type="RefSeq" id="XP_062758398.1">
    <property type="nucleotide sequence ID" value="XM_062897000.1"/>
</dbReference>
<dbReference type="Pfam" id="PF01432">
    <property type="entry name" value="Peptidase_M3"/>
    <property type="match status" value="1"/>
</dbReference>
<evidence type="ECO:0000313" key="10">
    <source>
        <dbReference type="Proteomes" id="UP001273209"/>
    </source>
</evidence>
<keyword evidence="5 7" id="KW-0862">Zinc</keyword>
<comment type="similarity">
    <text evidence="1 7">Belongs to the peptidase M3 family.</text>
</comment>
<keyword evidence="2 7" id="KW-0645">Protease</keyword>
<evidence type="ECO:0000313" key="9">
    <source>
        <dbReference type="EMBL" id="KAK4081249.1"/>
    </source>
</evidence>
<gene>
    <name evidence="9" type="ORF">Triagg1_2781</name>
</gene>
<dbReference type="InterPro" id="IPR024080">
    <property type="entry name" value="Neurolysin/TOP_N"/>
</dbReference>
<dbReference type="PANTHER" id="PTHR11804">
    <property type="entry name" value="PROTEASE M3 THIMET OLIGOPEPTIDASE-RELATED"/>
    <property type="match status" value="1"/>
</dbReference>
<dbReference type="GO" id="GO:0006518">
    <property type="term" value="P:peptide metabolic process"/>
    <property type="evidence" value="ECO:0007669"/>
    <property type="project" value="TreeGrafter"/>
</dbReference>
<name>A0AAE1IHH6_9HYPO</name>
<dbReference type="GO" id="GO:0004222">
    <property type="term" value="F:metalloendopeptidase activity"/>
    <property type="evidence" value="ECO:0007669"/>
    <property type="project" value="InterPro"/>
</dbReference>
<dbReference type="Gene3D" id="1.20.1050.40">
    <property type="entry name" value="Endopeptidase. Chain P, domain 1"/>
    <property type="match status" value="1"/>
</dbReference>
<accession>A0AAE1IHH6</accession>
<dbReference type="InterPro" id="IPR001567">
    <property type="entry name" value="Pept_M3A_M3B_dom"/>
</dbReference>
<keyword evidence="3 7" id="KW-0479">Metal-binding</keyword>
<dbReference type="GO" id="GO:0006508">
    <property type="term" value="P:proteolysis"/>
    <property type="evidence" value="ECO:0007669"/>
    <property type="project" value="UniProtKB-KW"/>
</dbReference>
<dbReference type="SUPFAM" id="SSF55486">
    <property type="entry name" value="Metalloproteases ('zincins'), catalytic domain"/>
    <property type="match status" value="1"/>
</dbReference>
<sequence>MSHPSEPPPFFGAKPSSITERARQLIQRLRQAQRQIIDTVLPQDANFSNVLLPLAQAENTVSADRWLVTSYGNFSPDAALQDAANAAAALFEDFELETSLNTEIFNLINALLRKGELLDCESRRYLEKKHKAHVSNGLWLAEESSRQRFQIVRSRIAALEAEFMKNLSDSRLEVWYSRQAMQGVLDEVLSRFKSDTVGNEQMFRCDSATILQVMMFATNADTRRLCYMASENTCRGNESVFKELILLRAESARLLGYSSHAALRLEDRMAKTPDVVNNFLADLVSKLSETASFEVEKLKAMKKRDVESRGESFGGHYYFWDHSFYSRLMMEREHDLDQQLLAEYLPLLPTVESMLEINQHLFGMVFIEITKLGQDSGVTFSYNSNAEMLWHDDVRVFSVWNDKQQGGEFVGYLYLDLYERKGKPSNACNVPIRPVSARLEMCSISSMLPTYLTQHLNSTLKIRQMAAGIAMQCLKWGQVRMK</sequence>
<organism evidence="9 10">
    <name type="scientific">Trichoderma aggressivum f. europaeum</name>
    <dbReference type="NCBI Taxonomy" id="173218"/>
    <lineage>
        <taxon>Eukaryota</taxon>
        <taxon>Fungi</taxon>
        <taxon>Dikarya</taxon>
        <taxon>Ascomycota</taxon>
        <taxon>Pezizomycotina</taxon>
        <taxon>Sordariomycetes</taxon>
        <taxon>Hypocreomycetidae</taxon>
        <taxon>Hypocreales</taxon>
        <taxon>Hypocreaceae</taxon>
        <taxon>Trichoderma</taxon>
    </lineage>
</organism>
<evidence type="ECO:0000256" key="4">
    <source>
        <dbReference type="ARBA" id="ARBA00022801"/>
    </source>
</evidence>
<feature type="domain" description="Peptidase M3A/M3B catalytic" evidence="8">
    <location>
        <begin position="213"/>
        <end position="435"/>
    </location>
</feature>
<evidence type="ECO:0000256" key="7">
    <source>
        <dbReference type="RuleBase" id="RU003435"/>
    </source>
</evidence>
<evidence type="ECO:0000256" key="3">
    <source>
        <dbReference type="ARBA" id="ARBA00022723"/>
    </source>
</evidence>
<comment type="caution">
    <text evidence="9">The sequence shown here is derived from an EMBL/GenBank/DDBJ whole genome shotgun (WGS) entry which is preliminary data.</text>
</comment>
<keyword evidence="6 7" id="KW-0482">Metalloprotease</keyword>
<protein>
    <recommendedName>
        <fullName evidence="8">Peptidase M3A/M3B catalytic domain-containing protein</fullName>
    </recommendedName>
</protein>
<comment type="cofactor">
    <cofactor evidence="7">
        <name>Zn(2+)</name>
        <dbReference type="ChEBI" id="CHEBI:29105"/>
    </cofactor>
    <text evidence="7">Binds 1 zinc ion.</text>
</comment>
<reference evidence="9" key="1">
    <citation type="submission" date="2023-11" db="EMBL/GenBank/DDBJ databases">
        <title>The genome sequences of three competitors of mushroom-forming fungi.</title>
        <authorList>
            <person name="Beijen E."/>
            <person name="Ohm R.A."/>
        </authorList>
    </citation>
    <scope>NUCLEOTIDE SEQUENCE</scope>
    <source>
        <strain evidence="9">CBS 100526</strain>
    </source>
</reference>
<evidence type="ECO:0000256" key="5">
    <source>
        <dbReference type="ARBA" id="ARBA00022833"/>
    </source>
</evidence>
<dbReference type="GO" id="GO:0005758">
    <property type="term" value="C:mitochondrial intermembrane space"/>
    <property type="evidence" value="ECO:0007669"/>
    <property type="project" value="TreeGrafter"/>
</dbReference>
<dbReference type="PANTHER" id="PTHR11804:SF84">
    <property type="entry name" value="SACCHAROLYSIN"/>
    <property type="match status" value="1"/>
</dbReference>
<keyword evidence="4 7" id="KW-0378">Hydrolase</keyword>